<reference evidence="2 3" key="1">
    <citation type="journal article" date="2023" name="Plants (Basel)">
        <title>Bridging the Gap: Combining Genomics and Transcriptomics Approaches to Understand Stylosanthes scabra, an Orphan Legume from the Brazilian Caatinga.</title>
        <authorList>
            <person name="Ferreira-Neto J.R.C."/>
            <person name="da Silva M.D."/>
            <person name="Binneck E."/>
            <person name="de Melo N.F."/>
            <person name="da Silva R.H."/>
            <person name="de Melo A.L.T.M."/>
            <person name="Pandolfi V."/>
            <person name="Bustamante F.O."/>
            <person name="Brasileiro-Vidal A.C."/>
            <person name="Benko-Iseppon A.M."/>
        </authorList>
    </citation>
    <scope>NUCLEOTIDE SEQUENCE [LARGE SCALE GENOMIC DNA]</scope>
    <source>
        <tissue evidence="2">Leaves</tissue>
    </source>
</reference>
<dbReference type="InterPro" id="IPR032675">
    <property type="entry name" value="LRR_dom_sf"/>
</dbReference>
<dbReference type="Proteomes" id="UP001341840">
    <property type="component" value="Unassembled WGS sequence"/>
</dbReference>
<proteinExistence type="predicted"/>
<feature type="domain" description="R13L1/DRL21-like LRR repeat region" evidence="1">
    <location>
        <begin position="45"/>
        <end position="141"/>
    </location>
</feature>
<gene>
    <name evidence="2" type="ORF">PIB30_046795</name>
</gene>
<organism evidence="2 3">
    <name type="scientific">Stylosanthes scabra</name>
    <dbReference type="NCBI Taxonomy" id="79078"/>
    <lineage>
        <taxon>Eukaryota</taxon>
        <taxon>Viridiplantae</taxon>
        <taxon>Streptophyta</taxon>
        <taxon>Embryophyta</taxon>
        <taxon>Tracheophyta</taxon>
        <taxon>Spermatophyta</taxon>
        <taxon>Magnoliopsida</taxon>
        <taxon>eudicotyledons</taxon>
        <taxon>Gunneridae</taxon>
        <taxon>Pentapetalae</taxon>
        <taxon>rosids</taxon>
        <taxon>fabids</taxon>
        <taxon>Fabales</taxon>
        <taxon>Fabaceae</taxon>
        <taxon>Papilionoideae</taxon>
        <taxon>50 kb inversion clade</taxon>
        <taxon>dalbergioids sensu lato</taxon>
        <taxon>Dalbergieae</taxon>
        <taxon>Pterocarpus clade</taxon>
        <taxon>Stylosanthes</taxon>
    </lineage>
</organism>
<dbReference type="PANTHER" id="PTHR47186">
    <property type="entry name" value="LEUCINE-RICH REPEAT-CONTAINING PROTEIN 57"/>
    <property type="match status" value="1"/>
</dbReference>
<dbReference type="PANTHER" id="PTHR47186:SF3">
    <property type="entry name" value="OS09G0267800 PROTEIN"/>
    <property type="match status" value="1"/>
</dbReference>
<evidence type="ECO:0000313" key="2">
    <source>
        <dbReference type="EMBL" id="MED6110856.1"/>
    </source>
</evidence>
<accession>A0ABU6QHB7</accession>
<evidence type="ECO:0000259" key="1">
    <source>
        <dbReference type="Pfam" id="PF25019"/>
    </source>
</evidence>
<dbReference type="InterPro" id="IPR056789">
    <property type="entry name" value="LRR_R13L1-DRL21"/>
</dbReference>
<comment type="caution">
    <text evidence="2">The sequence shown here is derived from an EMBL/GenBank/DDBJ whole genome shotgun (WGS) entry which is preliminary data.</text>
</comment>
<dbReference type="SUPFAM" id="SSF52058">
    <property type="entry name" value="L domain-like"/>
    <property type="match status" value="1"/>
</dbReference>
<name>A0ABU6QHB7_9FABA</name>
<dbReference type="Gene3D" id="3.80.10.10">
    <property type="entry name" value="Ribonuclease Inhibitor"/>
    <property type="match status" value="1"/>
</dbReference>
<sequence length="201" mass="23247">MLPNGMCNLLNLRHLDIWGTPLKEMPKGMGKLKQLYTLSYYIERRARILDKKHIDELLLKWSSADMVSDLQIEGDILNSLRPHTSLKELRIEGYKGVIFPNWMGQHSYHNMTYVSLKSCKNCRKLPSLGQLPSLKSLRVEGFSELKCIGDEFYKNEDDPTLHVAPFPSLETLQFEDKICDVGRCGTYYLAQKLFLSLRSFK</sequence>
<keyword evidence="3" id="KW-1185">Reference proteome</keyword>
<dbReference type="Pfam" id="PF25019">
    <property type="entry name" value="LRR_R13L1-DRL21"/>
    <property type="match status" value="1"/>
</dbReference>
<evidence type="ECO:0000313" key="3">
    <source>
        <dbReference type="Proteomes" id="UP001341840"/>
    </source>
</evidence>
<protein>
    <recommendedName>
        <fullName evidence="1">R13L1/DRL21-like LRR repeat region domain-containing protein</fullName>
    </recommendedName>
</protein>
<dbReference type="EMBL" id="JASCZI010000295">
    <property type="protein sequence ID" value="MED6110856.1"/>
    <property type="molecule type" value="Genomic_DNA"/>
</dbReference>